<dbReference type="Gene3D" id="3.40.50.720">
    <property type="entry name" value="NAD(P)-binding Rossmann-like Domain"/>
    <property type="match status" value="1"/>
</dbReference>
<dbReference type="CDD" id="cd05254">
    <property type="entry name" value="dTDP_HR_like_SDR_e"/>
    <property type="match status" value="1"/>
</dbReference>
<comment type="function">
    <text evidence="6">Catalyzes the reduction of dTDP-6-deoxy-L-lyxo-4-hexulose to yield dTDP-L-rhamnose.</text>
</comment>
<feature type="domain" description="RmlD-like substrate binding" evidence="7">
    <location>
        <begin position="1"/>
        <end position="292"/>
    </location>
</feature>
<evidence type="ECO:0000256" key="2">
    <source>
        <dbReference type="ARBA" id="ARBA00010944"/>
    </source>
</evidence>
<comment type="pathway">
    <text evidence="1 6">Carbohydrate biosynthesis; dTDP-L-rhamnose biosynthesis.</text>
</comment>
<name>A0ABX4F0T8_9BORD</name>
<dbReference type="EMBL" id="NEVR01000002">
    <property type="protein sequence ID" value="OZI65617.1"/>
    <property type="molecule type" value="Genomic_DNA"/>
</dbReference>
<comment type="caution">
    <text evidence="8">The sequence shown here is derived from an EMBL/GenBank/DDBJ whole genome shotgun (WGS) entry which is preliminary data.</text>
</comment>
<evidence type="ECO:0000313" key="9">
    <source>
        <dbReference type="Proteomes" id="UP000216354"/>
    </source>
</evidence>
<gene>
    <name evidence="8" type="ORF">CAL27_11365</name>
</gene>
<keyword evidence="9" id="KW-1185">Reference proteome</keyword>
<dbReference type="Gene3D" id="3.90.25.10">
    <property type="entry name" value="UDP-galactose 4-epimerase, domain 1"/>
    <property type="match status" value="1"/>
</dbReference>
<evidence type="ECO:0000256" key="1">
    <source>
        <dbReference type="ARBA" id="ARBA00004781"/>
    </source>
</evidence>
<protein>
    <recommendedName>
        <fullName evidence="4 6">dTDP-4-dehydrorhamnose reductase</fullName>
        <ecNumber evidence="3 6">1.1.1.133</ecNumber>
    </recommendedName>
</protein>
<dbReference type="Proteomes" id="UP000216354">
    <property type="component" value="Unassembled WGS sequence"/>
</dbReference>
<accession>A0ABX4F0T8</accession>
<dbReference type="SUPFAM" id="SSF51735">
    <property type="entry name" value="NAD(P)-binding Rossmann-fold domains"/>
    <property type="match status" value="1"/>
</dbReference>
<evidence type="ECO:0000259" key="7">
    <source>
        <dbReference type="Pfam" id="PF04321"/>
    </source>
</evidence>
<comment type="similarity">
    <text evidence="2 6">Belongs to the dTDP-4-dehydrorhamnose reductase family.</text>
</comment>
<evidence type="ECO:0000256" key="4">
    <source>
        <dbReference type="ARBA" id="ARBA00017099"/>
    </source>
</evidence>
<evidence type="ECO:0000256" key="6">
    <source>
        <dbReference type="RuleBase" id="RU364082"/>
    </source>
</evidence>
<dbReference type="InterPro" id="IPR036291">
    <property type="entry name" value="NAD(P)-bd_dom_sf"/>
</dbReference>
<evidence type="ECO:0000313" key="8">
    <source>
        <dbReference type="EMBL" id="OZI65617.1"/>
    </source>
</evidence>
<dbReference type="RefSeq" id="WP_094831562.1">
    <property type="nucleotide sequence ID" value="NZ_NEVR01000002.1"/>
</dbReference>
<dbReference type="NCBIfam" id="TIGR01214">
    <property type="entry name" value="rmlD"/>
    <property type="match status" value="1"/>
</dbReference>
<dbReference type="Pfam" id="PF04321">
    <property type="entry name" value="RmlD_sub_bind"/>
    <property type="match status" value="1"/>
</dbReference>
<reference evidence="8 9" key="1">
    <citation type="submission" date="2017-05" db="EMBL/GenBank/DDBJ databases">
        <title>Complete and WGS of Bordetella genogroups.</title>
        <authorList>
            <person name="Spilker T."/>
            <person name="Lipuma J."/>
        </authorList>
    </citation>
    <scope>NUCLEOTIDE SEQUENCE [LARGE SCALE GENOMIC DNA]</scope>
    <source>
        <strain evidence="8 9">AU9795</strain>
    </source>
</reference>
<sequence length="298" mass="31612">MNILLLGAHGQLGRSLQQALPALGTVTAWSRNDLDLTDAGALAAKLSGRHDDVIVNAAAYTAVDLAETDEARAHAVNATAVDALARHAATRGALLVHYSTDYIFDGRQARAYREDDPPAPLNAYGRSKLAGEHAIARRGCRALVMRLSWLVSPTGHNFIKTILRLAAERDALRVVDDQHGAPTSAALVAATTCQALSALGAGRLSAGTYHLAAAGRTTWHELARHVLARARRNGVQLRADADDVAAISSADYPAPAHRPRNSSLDCGKLTGALGLRLPDWAEGVDAVVDQLTRSERQP</sequence>
<keyword evidence="6" id="KW-0521">NADP</keyword>
<comment type="cofactor">
    <cofactor evidence="6">
        <name>Mg(2+)</name>
        <dbReference type="ChEBI" id="CHEBI:18420"/>
    </cofactor>
    <text evidence="6">Binds 1 Mg(2+) ion per monomer.</text>
</comment>
<dbReference type="PANTHER" id="PTHR10491:SF4">
    <property type="entry name" value="METHIONINE ADENOSYLTRANSFERASE 2 SUBUNIT BETA"/>
    <property type="match status" value="1"/>
</dbReference>
<dbReference type="InterPro" id="IPR005913">
    <property type="entry name" value="dTDP_dehydrorham_reduct"/>
</dbReference>
<organism evidence="8 9">
    <name type="scientific">Bordetella genomosp. 1</name>
    <dbReference type="NCBI Taxonomy" id="1395607"/>
    <lineage>
        <taxon>Bacteria</taxon>
        <taxon>Pseudomonadati</taxon>
        <taxon>Pseudomonadota</taxon>
        <taxon>Betaproteobacteria</taxon>
        <taxon>Burkholderiales</taxon>
        <taxon>Alcaligenaceae</taxon>
        <taxon>Bordetella</taxon>
    </lineage>
</organism>
<evidence type="ECO:0000256" key="5">
    <source>
        <dbReference type="ARBA" id="ARBA00048200"/>
    </source>
</evidence>
<dbReference type="InterPro" id="IPR029903">
    <property type="entry name" value="RmlD-like-bd"/>
</dbReference>
<proteinExistence type="inferred from homology"/>
<evidence type="ECO:0000256" key="3">
    <source>
        <dbReference type="ARBA" id="ARBA00012929"/>
    </source>
</evidence>
<comment type="catalytic activity">
    <reaction evidence="5 6">
        <text>dTDP-beta-L-rhamnose + NADP(+) = dTDP-4-dehydro-beta-L-rhamnose + NADPH + H(+)</text>
        <dbReference type="Rhea" id="RHEA:21796"/>
        <dbReference type="ChEBI" id="CHEBI:15378"/>
        <dbReference type="ChEBI" id="CHEBI:57510"/>
        <dbReference type="ChEBI" id="CHEBI:57783"/>
        <dbReference type="ChEBI" id="CHEBI:58349"/>
        <dbReference type="ChEBI" id="CHEBI:62830"/>
        <dbReference type="EC" id="1.1.1.133"/>
    </reaction>
</comment>
<dbReference type="EC" id="1.1.1.133" evidence="3 6"/>
<dbReference type="PANTHER" id="PTHR10491">
    <property type="entry name" value="DTDP-4-DEHYDRORHAMNOSE REDUCTASE"/>
    <property type="match status" value="1"/>
</dbReference>
<keyword evidence="6" id="KW-0560">Oxidoreductase</keyword>